<evidence type="ECO:0000313" key="2">
    <source>
        <dbReference type="EMBL" id="GLS46083.1"/>
    </source>
</evidence>
<evidence type="ECO:0000256" key="1">
    <source>
        <dbReference type="SAM" id="MobiDB-lite"/>
    </source>
</evidence>
<dbReference type="Proteomes" id="UP001156881">
    <property type="component" value="Unassembled WGS sequence"/>
</dbReference>
<reference evidence="2" key="1">
    <citation type="journal article" date="2014" name="Int. J. Syst. Evol. Microbiol.">
        <title>Complete genome of a new Firmicutes species belonging to the dominant human colonic microbiota ('Ruminococcus bicirculans') reveals two chromosomes and a selective capacity to utilize plant glucans.</title>
        <authorList>
            <consortium name="NISC Comparative Sequencing Program"/>
            <person name="Wegmann U."/>
            <person name="Louis P."/>
            <person name="Goesmann A."/>
            <person name="Henrissat B."/>
            <person name="Duncan S.H."/>
            <person name="Flint H.J."/>
        </authorList>
    </citation>
    <scope>NUCLEOTIDE SEQUENCE</scope>
    <source>
        <strain evidence="2">NBRC 107710</strain>
    </source>
</reference>
<sequence>MDDAAVRVSPADLARLARLRERREEAARRRLRALAVAREVAEAERASAARAFAASEATRVERERAIYDGLSAGGPVALATLMESRVAVADLGTAVERAKETEAERADEAEQAGSAHETGRRDHADRSRDVRRWDRAGTRILSARAARGDIVDEIETEDEILMRMSRGGAVS</sequence>
<dbReference type="RefSeq" id="WP_183506167.1">
    <property type="nucleotide sequence ID" value="NZ_BSPG01000033.1"/>
</dbReference>
<reference evidence="3 4" key="3">
    <citation type="submission" date="2020-08" db="EMBL/GenBank/DDBJ databases">
        <title>Genomic Encyclopedia of Type Strains, Phase IV (KMG-IV): sequencing the most valuable type-strain genomes for metagenomic binning, comparative biology and taxonomic classification.</title>
        <authorList>
            <person name="Goeker M."/>
        </authorList>
    </citation>
    <scope>NUCLEOTIDE SEQUENCE [LARGE SCALE GENOMIC DNA]</scope>
    <source>
        <strain evidence="3 4">DSM 24105</strain>
    </source>
</reference>
<gene>
    <name evidence="2" type="ORF">GCM10007884_40740</name>
    <name evidence="3" type="ORF">GGR33_002808</name>
</gene>
<dbReference type="AlphaFoldDB" id="A0A7W6ALB3"/>
<feature type="compositionally biased region" description="Basic and acidic residues" evidence="1">
    <location>
        <begin position="117"/>
        <end position="131"/>
    </location>
</feature>
<dbReference type="Proteomes" id="UP000517759">
    <property type="component" value="Unassembled WGS sequence"/>
</dbReference>
<protein>
    <recommendedName>
        <fullName evidence="6">Flagellar export protein FliJ</fullName>
    </recommendedName>
</protein>
<feature type="region of interest" description="Disordered" evidence="1">
    <location>
        <begin position="98"/>
        <end position="131"/>
    </location>
</feature>
<keyword evidence="5" id="KW-1185">Reference proteome</keyword>
<proteinExistence type="predicted"/>
<feature type="compositionally biased region" description="Basic and acidic residues" evidence="1">
    <location>
        <begin position="98"/>
        <end position="108"/>
    </location>
</feature>
<evidence type="ECO:0008006" key="6">
    <source>
        <dbReference type="Google" id="ProtNLM"/>
    </source>
</evidence>
<evidence type="ECO:0000313" key="4">
    <source>
        <dbReference type="Proteomes" id="UP000517759"/>
    </source>
</evidence>
<organism evidence="3 4">
    <name type="scientific">Methylobacterium brachythecii</name>
    <dbReference type="NCBI Taxonomy" id="1176177"/>
    <lineage>
        <taxon>Bacteria</taxon>
        <taxon>Pseudomonadati</taxon>
        <taxon>Pseudomonadota</taxon>
        <taxon>Alphaproteobacteria</taxon>
        <taxon>Hyphomicrobiales</taxon>
        <taxon>Methylobacteriaceae</taxon>
        <taxon>Methylobacterium</taxon>
    </lineage>
</organism>
<reference evidence="5" key="2">
    <citation type="journal article" date="2019" name="Int. J. Syst. Evol. Microbiol.">
        <title>The Global Catalogue of Microorganisms (GCM) 10K type strain sequencing project: providing services to taxonomists for standard genome sequencing and annotation.</title>
        <authorList>
            <consortium name="The Broad Institute Genomics Platform"/>
            <consortium name="The Broad Institute Genome Sequencing Center for Infectious Disease"/>
            <person name="Wu L."/>
            <person name="Ma J."/>
        </authorList>
    </citation>
    <scope>NUCLEOTIDE SEQUENCE [LARGE SCALE GENOMIC DNA]</scope>
    <source>
        <strain evidence="5">NBRC 107710</strain>
    </source>
</reference>
<accession>A0A7W6ALB3</accession>
<dbReference type="EMBL" id="BSPG01000033">
    <property type="protein sequence ID" value="GLS46083.1"/>
    <property type="molecule type" value="Genomic_DNA"/>
</dbReference>
<evidence type="ECO:0000313" key="3">
    <source>
        <dbReference type="EMBL" id="MBB3903299.1"/>
    </source>
</evidence>
<dbReference type="EMBL" id="JACIDN010000005">
    <property type="protein sequence ID" value="MBB3903299.1"/>
    <property type="molecule type" value="Genomic_DNA"/>
</dbReference>
<dbReference type="InterPro" id="IPR053716">
    <property type="entry name" value="Flag_assembly_chemotaxis_eff"/>
</dbReference>
<reference evidence="2" key="4">
    <citation type="submission" date="2023-01" db="EMBL/GenBank/DDBJ databases">
        <title>Draft genome sequence of Methylobacterium brachythecii strain NBRC 107710.</title>
        <authorList>
            <person name="Sun Q."/>
            <person name="Mori K."/>
        </authorList>
    </citation>
    <scope>NUCLEOTIDE SEQUENCE</scope>
    <source>
        <strain evidence="2">NBRC 107710</strain>
    </source>
</reference>
<comment type="caution">
    <text evidence="3">The sequence shown here is derived from an EMBL/GenBank/DDBJ whole genome shotgun (WGS) entry which is preliminary data.</text>
</comment>
<name>A0A7W6ALB3_9HYPH</name>
<evidence type="ECO:0000313" key="5">
    <source>
        <dbReference type="Proteomes" id="UP001156881"/>
    </source>
</evidence>
<dbReference type="Gene3D" id="1.10.287.1700">
    <property type="match status" value="1"/>
</dbReference>